<evidence type="ECO:0000256" key="4">
    <source>
        <dbReference type="ARBA" id="ARBA00022452"/>
    </source>
</evidence>
<gene>
    <name evidence="9" type="ORF">ENV79_04545</name>
</gene>
<dbReference type="GO" id="GO:0009279">
    <property type="term" value="C:cell outer membrane"/>
    <property type="evidence" value="ECO:0007669"/>
    <property type="project" value="UniProtKB-SubCell"/>
</dbReference>
<evidence type="ECO:0000256" key="3">
    <source>
        <dbReference type="ARBA" id="ARBA00022448"/>
    </source>
</evidence>
<dbReference type="AlphaFoldDB" id="A0A7V6CN62"/>
<dbReference type="SUPFAM" id="SSF56954">
    <property type="entry name" value="Outer membrane efflux proteins (OEP)"/>
    <property type="match status" value="1"/>
</dbReference>
<dbReference type="GO" id="GO:0015288">
    <property type="term" value="F:porin activity"/>
    <property type="evidence" value="ECO:0007669"/>
    <property type="project" value="TreeGrafter"/>
</dbReference>
<protein>
    <submittedName>
        <fullName evidence="9">TolC family protein</fullName>
    </submittedName>
</protein>
<proteinExistence type="inferred from homology"/>
<evidence type="ECO:0000256" key="2">
    <source>
        <dbReference type="ARBA" id="ARBA00007613"/>
    </source>
</evidence>
<keyword evidence="5" id="KW-0812">Transmembrane</keyword>
<evidence type="ECO:0000256" key="5">
    <source>
        <dbReference type="ARBA" id="ARBA00022692"/>
    </source>
</evidence>
<dbReference type="InterPro" id="IPR003423">
    <property type="entry name" value="OMP_efflux"/>
</dbReference>
<accession>A0A7V6CN62</accession>
<name>A0A7V6CN62_UNCW3</name>
<reference evidence="9" key="1">
    <citation type="journal article" date="2020" name="mSystems">
        <title>Genome- and Community-Level Interaction Insights into Carbon Utilization and Element Cycling Functions of Hydrothermarchaeota in Hydrothermal Sediment.</title>
        <authorList>
            <person name="Zhou Z."/>
            <person name="Liu Y."/>
            <person name="Xu W."/>
            <person name="Pan J."/>
            <person name="Luo Z.H."/>
            <person name="Li M."/>
        </authorList>
    </citation>
    <scope>NUCLEOTIDE SEQUENCE [LARGE SCALE GENOMIC DNA]</scope>
    <source>
        <strain evidence="9">SpSt-791</strain>
    </source>
</reference>
<comment type="subcellular location">
    <subcellularLocation>
        <location evidence="1">Cell outer membrane</location>
    </subcellularLocation>
</comment>
<dbReference type="PANTHER" id="PTHR30026:SF20">
    <property type="entry name" value="OUTER MEMBRANE PROTEIN TOLC"/>
    <property type="match status" value="1"/>
</dbReference>
<evidence type="ECO:0000256" key="8">
    <source>
        <dbReference type="SAM" id="Coils"/>
    </source>
</evidence>
<sequence length="422" mass="49670">MVINLLLILIINYDTLYLSLEKAKKLAKEFSVIKEEGDYYQKLGLNNIFLTTAEFLPQPSLSFSYSQTQQPKITTYRGNLTIFQKVFDIESYLNLIFLNKSFNFYKLSEKERQEYLDYLCENAFFNLLRFYSLYQVKKNLLAYKEEYKNLIEEKYRLGQINKIDYLRAKTDYALAATQLVTAEKNFQQAMVSLKILLGIEEDKVIIPQWEIKELKTDFLDNIKKITTAKIDEALKENLLLKKSSLQKTLAKISYASALLRIFPLCQISYSSAYSDSKRFYFQPKEWDERDNIAFTLNFSFPFFDLKNYLLNIQNKRLQLKKSQIDERKNYEEVVKQLSDALNSLKEGILKYEYGKTNLAMAEELYSLAKEQLKLGKISYLDFRNIENTYEEARSTYLSSLCDVLATVSLLKYLGFKDLKMEE</sequence>
<keyword evidence="8" id="KW-0175">Coiled coil</keyword>
<dbReference type="PANTHER" id="PTHR30026">
    <property type="entry name" value="OUTER MEMBRANE PROTEIN TOLC"/>
    <property type="match status" value="1"/>
</dbReference>
<comment type="caution">
    <text evidence="9">The sequence shown here is derived from an EMBL/GenBank/DDBJ whole genome shotgun (WGS) entry which is preliminary data.</text>
</comment>
<comment type="similarity">
    <text evidence="2">Belongs to the outer membrane factor (OMF) (TC 1.B.17) family.</text>
</comment>
<keyword evidence="7" id="KW-0998">Cell outer membrane</keyword>
<evidence type="ECO:0000256" key="7">
    <source>
        <dbReference type="ARBA" id="ARBA00023237"/>
    </source>
</evidence>
<keyword evidence="4" id="KW-1134">Transmembrane beta strand</keyword>
<dbReference type="EMBL" id="DTHS01000028">
    <property type="protein sequence ID" value="HHR48896.1"/>
    <property type="molecule type" value="Genomic_DNA"/>
</dbReference>
<evidence type="ECO:0000256" key="1">
    <source>
        <dbReference type="ARBA" id="ARBA00004442"/>
    </source>
</evidence>
<organism evidence="9">
    <name type="scientific">candidate division WOR-3 bacterium</name>
    <dbReference type="NCBI Taxonomy" id="2052148"/>
    <lineage>
        <taxon>Bacteria</taxon>
        <taxon>Bacteria division WOR-3</taxon>
    </lineage>
</organism>
<dbReference type="GO" id="GO:0015562">
    <property type="term" value="F:efflux transmembrane transporter activity"/>
    <property type="evidence" value="ECO:0007669"/>
    <property type="project" value="InterPro"/>
</dbReference>
<evidence type="ECO:0000256" key="6">
    <source>
        <dbReference type="ARBA" id="ARBA00023136"/>
    </source>
</evidence>
<evidence type="ECO:0000313" key="9">
    <source>
        <dbReference type="EMBL" id="HHR48896.1"/>
    </source>
</evidence>
<keyword evidence="6" id="KW-0472">Membrane</keyword>
<dbReference type="Pfam" id="PF02321">
    <property type="entry name" value="OEP"/>
    <property type="match status" value="1"/>
</dbReference>
<dbReference type="Gene3D" id="1.20.1600.10">
    <property type="entry name" value="Outer membrane efflux proteins (OEP)"/>
    <property type="match status" value="1"/>
</dbReference>
<keyword evidence="3" id="KW-0813">Transport</keyword>
<feature type="coiled-coil region" evidence="8">
    <location>
        <begin position="320"/>
        <end position="347"/>
    </location>
</feature>
<dbReference type="GO" id="GO:1990281">
    <property type="term" value="C:efflux pump complex"/>
    <property type="evidence" value="ECO:0007669"/>
    <property type="project" value="TreeGrafter"/>
</dbReference>
<dbReference type="InterPro" id="IPR051906">
    <property type="entry name" value="TolC-like"/>
</dbReference>